<feature type="transmembrane region" description="Helical" evidence="6">
    <location>
        <begin position="180"/>
        <end position="201"/>
    </location>
</feature>
<feature type="domain" description="ComEC/Rec2-related protein" evidence="7">
    <location>
        <begin position="2"/>
        <end position="202"/>
    </location>
</feature>
<feature type="transmembrane region" description="Helical" evidence="6">
    <location>
        <begin position="41"/>
        <end position="58"/>
    </location>
</feature>
<proteinExistence type="predicted"/>
<feature type="transmembrane region" description="Helical" evidence="6">
    <location>
        <begin position="96"/>
        <end position="115"/>
    </location>
</feature>
<evidence type="ECO:0000256" key="2">
    <source>
        <dbReference type="ARBA" id="ARBA00022475"/>
    </source>
</evidence>
<dbReference type="InterPro" id="IPR052159">
    <property type="entry name" value="Competence_DNA_uptake"/>
</dbReference>
<dbReference type="InterPro" id="IPR004477">
    <property type="entry name" value="ComEC_N"/>
</dbReference>
<keyword evidence="3 6" id="KW-0812">Transmembrane</keyword>
<gene>
    <name evidence="8" type="ORF">ACFOUY_03245</name>
</gene>
<feature type="transmembrane region" description="Helical" evidence="6">
    <location>
        <begin position="207"/>
        <end position="225"/>
    </location>
</feature>
<evidence type="ECO:0000259" key="7">
    <source>
        <dbReference type="Pfam" id="PF03772"/>
    </source>
</evidence>
<evidence type="ECO:0000256" key="4">
    <source>
        <dbReference type="ARBA" id="ARBA00022989"/>
    </source>
</evidence>
<protein>
    <submittedName>
        <fullName evidence="8">ComEC/Rec2 family competence protein</fullName>
    </submittedName>
</protein>
<evidence type="ECO:0000256" key="5">
    <source>
        <dbReference type="ARBA" id="ARBA00023136"/>
    </source>
</evidence>
<feature type="transmembrane region" description="Helical" evidence="6">
    <location>
        <begin position="121"/>
        <end position="145"/>
    </location>
</feature>
<evidence type="ECO:0000256" key="1">
    <source>
        <dbReference type="ARBA" id="ARBA00004651"/>
    </source>
</evidence>
<dbReference type="Proteomes" id="UP001595792">
    <property type="component" value="Unassembled WGS sequence"/>
</dbReference>
<dbReference type="Pfam" id="PF03772">
    <property type="entry name" value="Competence"/>
    <property type="match status" value="1"/>
</dbReference>
<dbReference type="EMBL" id="JBHSBY010000019">
    <property type="protein sequence ID" value="MFC4195709.1"/>
    <property type="molecule type" value="Genomic_DNA"/>
</dbReference>
<organism evidence="8 9">
    <name type="scientific">Pedobacter jamesrossensis</name>
    <dbReference type="NCBI Taxonomy" id="1908238"/>
    <lineage>
        <taxon>Bacteria</taxon>
        <taxon>Pseudomonadati</taxon>
        <taxon>Bacteroidota</taxon>
        <taxon>Sphingobacteriia</taxon>
        <taxon>Sphingobacteriales</taxon>
        <taxon>Sphingobacteriaceae</taxon>
        <taxon>Pedobacter</taxon>
    </lineage>
</organism>
<keyword evidence="5 6" id="KW-0472">Membrane</keyword>
<dbReference type="RefSeq" id="WP_378959022.1">
    <property type="nucleotide sequence ID" value="NZ_JBHRXC010000016.1"/>
</dbReference>
<evidence type="ECO:0000256" key="6">
    <source>
        <dbReference type="SAM" id="Phobius"/>
    </source>
</evidence>
<keyword evidence="2" id="KW-1003">Cell membrane</keyword>
<evidence type="ECO:0000313" key="8">
    <source>
        <dbReference type="EMBL" id="MFC4195709.1"/>
    </source>
</evidence>
<dbReference type="PANTHER" id="PTHR30619:SF1">
    <property type="entry name" value="RECOMBINATION PROTEIN 2"/>
    <property type="match status" value="1"/>
</dbReference>
<name>A0ABV8NFG7_9SPHI</name>
<sequence>MTLWIYALITGLSPSVVRSAIMITIFIAAKTFAKNKNGYNTLAFAAFCQLIYNPFLIWDVGFQLSYISVFGLIYLQPKIYKWLYVKNKWINKVWELIALSLSAQLVTFPLCIYYFHQFPVYFLLGNLFISIPLIIIMILGIAILIPFVDKLSPVFEWVIVSTNQILKWIADLPYSTLSSVWINLPELILLSLALGFFVYALAKYNKLLILISLLIFIFYQSMIAYDDYKAINQKKIIFFTLRKNYAGAFIQGRKAILITDLHEDDKNFQFFIKPSLEQSQINEINFISLKRDTTLKNFILKDKQIIFDDYRMLLLDESLNYKNLQTQGSFSSIWITGNIKFKLEKLPKEIKYKNIIIDATNRDYKIEAFKTFAENIKATPHILKKNPAYLVQLTK</sequence>
<comment type="caution">
    <text evidence="8">The sequence shown here is derived from an EMBL/GenBank/DDBJ whole genome shotgun (WGS) entry which is preliminary data.</text>
</comment>
<evidence type="ECO:0000313" key="9">
    <source>
        <dbReference type="Proteomes" id="UP001595792"/>
    </source>
</evidence>
<feature type="transmembrane region" description="Helical" evidence="6">
    <location>
        <begin position="6"/>
        <end position="29"/>
    </location>
</feature>
<accession>A0ABV8NFG7</accession>
<dbReference type="NCBIfam" id="TIGR00360">
    <property type="entry name" value="ComEC_N-term"/>
    <property type="match status" value="1"/>
</dbReference>
<keyword evidence="4 6" id="KW-1133">Transmembrane helix</keyword>
<evidence type="ECO:0000256" key="3">
    <source>
        <dbReference type="ARBA" id="ARBA00022692"/>
    </source>
</evidence>
<dbReference type="PANTHER" id="PTHR30619">
    <property type="entry name" value="DNA INTERNALIZATION/COMPETENCE PROTEIN COMEC/REC2"/>
    <property type="match status" value="1"/>
</dbReference>
<keyword evidence="9" id="KW-1185">Reference proteome</keyword>
<comment type="subcellular location">
    <subcellularLocation>
        <location evidence="1">Cell membrane</location>
        <topology evidence="1">Multi-pass membrane protein</topology>
    </subcellularLocation>
</comment>
<reference evidence="9" key="1">
    <citation type="journal article" date="2019" name="Int. J. Syst. Evol. Microbiol.">
        <title>The Global Catalogue of Microorganisms (GCM) 10K type strain sequencing project: providing services to taxonomists for standard genome sequencing and annotation.</title>
        <authorList>
            <consortium name="The Broad Institute Genomics Platform"/>
            <consortium name="The Broad Institute Genome Sequencing Center for Infectious Disease"/>
            <person name="Wu L."/>
            <person name="Ma J."/>
        </authorList>
    </citation>
    <scope>NUCLEOTIDE SEQUENCE [LARGE SCALE GENOMIC DNA]</scope>
    <source>
        <strain evidence="9">CCM 8689</strain>
    </source>
</reference>